<keyword evidence="3" id="KW-1185">Reference proteome</keyword>
<evidence type="ECO:0000256" key="1">
    <source>
        <dbReference type="SAM" id="Phobius"/>
    </source>
</evidence>
<proteinExistence type="predicted"/>
<reference evidence="2" key="1">
    <citation type="journal article" date="2015" name="PeerJ">
        <title>First genomic representation of candidate bacterial phylum KSB3 points to enhanced environmental sensing as a trigger of wastewater bulking.</title>
        <authorList>
            <person name="Sekiguchi Y."/>
            <person name="Ohashi A."/>
            <person name="Parks D.H."/>
            <person name="Yamauchi T."/>
            <person name="Tyson G.W."/>
            <person name="Hugenholtz P."/>
        </authorList>
    </citation>
    <scope>NUCLEOTIDE SEQUENCE [LARGE SCALE GENOMIC DNA]</scope>
</reference>
<dbReference type="SUPFAM" id="SSF144020">
    <property type="entry name" value="FdhE-like"/>
    <property type="match status" value="1"/>
</dbReference>
<accession>A0A081BUI5</accession>
<sequence length="59" mass="6310">MNTTTLLVITIIVGVTVYLVAKFLKKGGATRLSCPACGKSYGGNPAKCPHCGEKLRWKN</sequence>
<protein>
    <submittedName>
        <fullName evidence="2">Oxygen-sensitive ribonucleoside-triphosphate reductase</fullName>
    </submittedName>
</protein>
<evidence type="ECO:0000313" key="3">
    <source>
        <dbReference type="Proteomes" id="UP000030661"/>
    </source>
</evidence>
<dbReference type="InterPro" id="IPR024064">
    <property type="entry name" value="FdhE-like_sf"/>
</dbReference>
<keyword evidence="1" id="KW-0812">Transmembrane</keyword>
<name>A0A081BUI5_VECG1</name>
<dbReference type="HOGENOM" id="CLU_2950895_0_0_0"/>
<keyword evidence="1" id="KW-1133">Transmembrane helix</keyword>
<evidence type="ECO:0000313" key="2">
    <source>
        <dbReference type="EMBL" id="GAK55990.1"/>
    </source>
</evidence>
<keyword evidence="1" id="KW-0472">Membrane</keyword>
<gene>
    <name evidence="2" type="ORF">U27_02951</name>
</gene>
<feature type="transmembrane region" description="Helical" evidence="1">
    <location>
        <begin position="6"/>
        <end position="24"/>
    </location>
</feature>
<dbReference type="EMBL" id="DF820464">
    <property type="protein sequence ID" value="GAK55990.1"/>
    <property type="molecule type" value="Genomic_DNA"/>
</dbReference>
<dbReference type="AlphaFoldDB" id="A0A081BUI5"/>
<dbReference type="Proteomes" id="UP000030661">
    <property type="component" value="Unassembled WGS sequence"/>
</dbReference>
<organism evidence="2">
    <name type="scientific">Vecturithrix granuli</name>
    <dbReference type="NCBI Taxonomy" id="1499967"/>
    <lineage>
        <taxon>Bacteria</taxon>
        <taxon>Candidatus Moduliflexota</taxon>
        <taxon>Candidatus Vecturitrichia</taxon>
        <taxon>Candidatus Vecturitrichales</taxon>
        <taxon>Candidatus Vecturitrichaceae</taxon>
        <taxon>Candidatus Vecturithrix</taxon>
    </lineage>
</organism>